<evidence type="ECO:0000256" key="1">
    <source>
        <dbReference type="SAM" id="MobiDB-lite"/>
    </source>
</evidence>
<feature type="compositionally biased region" description="Low complexity" evidence="1">
    <location>
        <begin position="1"/>
        <end position="13"/>
    </location>
</feature>
<feature type="transmembrane region" description="Helical" evidence="2">
    <location>
        <begin position="240"/>
        <end position="259"/>
    </location>
</feature>
<dbReference type="PANTHER" id="PTHR36819">
    <property type="entry name" value="REGULATOR OF PHOSPHOLIPASE D SRF1"/>
    <property type="match status" value="1"/>
</dbReference>
<comment type="caution">
    <text evidence="3">The sequence shown here is derived from an EMBL/GenBank/DDBJ whole genome shotgun (WGS) entry which is preliminary data.</text>
</comment>
<evidence type="ECO:0000313" key="4">
    <source>
        <dbReference type="Proteomes" id="UP000008837"/>
    </source>
</evidence>
<dbReference type="PANTHER" id="PTHR36819:SF1">
    <property type="entry name" value="REGULATOR OF PHOSPHOLIPASE D SRF1"/>
    <property type="match status" value="1"/>
</dbReference>
<dbReference type="InParanoid" id="A8PVH4"/>
<keyword evidence="4" id="KW-1185">Reference proteome</keyword>
<keyword evidence="2" id="KW-1133">Transmembrane helix</keyword>
<reference evidence="3 4" key="1">
    <citation type="journal article" date="2007" name="Proc. Natl. Acad. Sci. U.S.A.">
        <title>Dandruff-associated Malassezia genomes reveal convergent and divergent virulence traits shared with plant and human fungal pathogens.</title>
        <authorList>
            <person name="Xu J."/>
            <person name="Saunders C.W."/>
            <person name="Hu P."/>
            <person name="Grant R.A."/>
            <person name="Boekhout T."/>
            <person name="Kuramae E.E."/>
            <person name="Kronstad J.W."/>
            <person name="Deangelis Y.M."/>
            <person name="Reeder N.L."/>
            <person name="Johnstone K.R."/>
            <person name="Leland M."/>
            <person name="Fieno A.M."/>
            <person name="Begley W.M."/>
            <person name="Sun Y."/>
            <person name="Lacey M.P."/>
            <person name="Chaudhary T."/>
            <person name="Keough T."/>
            <person name="Chu L."/>
            <person name="Sears R."/>
            <person name="Yuan B."/>
            <person name="Dawson T.L.Jr."/>
        </authorList>
    </citation>
    <scope>NUCLEOTIDE SEQUENCE [LARGE SCALE GENOMIC DNA]</scope>
    <source>
        <strain evidence="4">ATCC MYA-4612 / CBS 7966</strain>
    </source>
</reference>
<keyword evidence="2" id="KW-0812">Transmembrane</keyword>
<dbReference type="GeneID" id="5855905"/>
<feature type="transmembrane region" description="Helical" evidence="2">
    <location>
        <begin position="199"/>
        <end position="220"/>
    </location>
</feature>
<dbReference type="KEGG" id="mgl:MGL_0867"/>
<feature type="transmembrane region" description="Helical" evidence="2">
    <location>
        <begin position="271"/>
        <end position="290"/>
    </location>
</feature>
<organism evidence="3 4">
    <name type="scientific">Malassezia globosa (strain ATCC MYA-4612 / CBS 7966)</name>
    <name type="common">Dandruff-associated fungus</name>
    <dbReference type="NCBI Taxonomy" id="425265"/>
    <lineage>
        <taxon>Eukaryota</taxon>
        <taxon>Fungi</taxon>
        <taxon>Dikarya</taxon>
        <taxon>Basidiomycota</taxon>
        <taxon>Ustilaginomycotina</taxon>
        <taxon>Malasseziomycetes</taxon>
        <taxon>Malasseziales</taxon>
        <taxon>Malasseziaceae</taxon>
        <taxon>Malassezia</taxon>
    </lineage>
</organism>
<gene>
    <name evidence="3" type="ORF">MGL_0867</name>
</gene>
<evidence type="ECO:0000313" key="3">
    <source>
        <dbReference type="EMBL" id="EDP44385.1"/>
    </source>
</evidence>
<dbReference type="GO" id="GO:0071944">
    <property type="term" value="C:cell periphery"/>
    <property type="evidence" value="ECO:0007669"/>
    <property type="project" value="TreeGrafter"/>
</dbReference>
<feature type="transmembrane region" description="Helical" evidence="2">
    <location>
        <begin position="335"/>
        <end position="356"/>
    </location>
</feature>
<dbReference type="RefSeq" id="XP_001731599.1">
    <property type="nucleotide sequence ID" value="XM_001731547.1"/>
</dbReference>
<dbReference type="InterPro" id="IPR037737">
    <property type="entry name" value="Srf1"/>
</dbReference>
<proteinExistence type="predicted"/>
<keyword evidence="2" id="KW-0472">Membrane</keyword>
<dbReference type="OrthoDB" id="1436450at2759"/>
<protein>
    <recommendedName>
        <fullName evidence="5">MARVEL domain-containing protein</fullName>
    </recommendedName>
</protein>
<evidence type="ECO:0008006" key="5">
    <source>
        <dbReference type="Google" id="ProtNLM"/>
    </source>
</evidence>
<name>A8PVH4_MALGO</name>
<feature type="region of interest" description="Disordered" evidence="1">
    <location>
        <begin position="1"/>
        <end position="23"/>
    </location>
</feature>
<dbReference type="EMBL" id="AAYY01000003">
    <property type="protein sequence ID" value="EDP44385.1"/>
    <property type="molecule type" value="Genomic_DNA"/>
</dbReference>
<evidence type="ECO:0000256" key="2">
    <source>
        <dbReference type="SAM" id="Phobius"/>
    </source>
</evidence>
<sequence length="361" mass="40543">MGTQAQQSGTGAQFHEGNPRPTVVSPILSEIREDGAEEETFQLPTKYYAELDSIRIPMHMPYNQEDFQNWQNLQKQSVHRLYTNNPEQVHSRPLDQLVSKPAGINSEDARKTPLHDMMGWSIMNTNSEKMTVPGNTDPLTLNKTESRGWNEPWSFKNALGADSNVKVAGNTVVGAGVRTSSRSASWHQKFVTFLLRNPFVPFILRVINIAVLSSTLAVGVRLRKSLHDVDLEWAVGMSPILAIVFTPLSLAYALFQVWLEYRSRPIGLWKASSKLGYMALELIFVCLWSAELSLSFDNYFTSTIACMSSSSPFYSHIQPVQEHIANKSTICDLQISLICLCFISVMVYLIVFLILARFSSS</sequence>
<dbReference type="AlphaFoldDB" id="A8PVH4"/>
<dbReference type="GO" id="GO:0000324">
    <property type="term" value="C:fungal-type vacuole"/>
    <property type="evidence" value="ECO:0007669"/>
    <property type="project" value="TreeGrafter"/>
</dbReference>
<accession>A8PVH4</accession>
<dbReference type="Proteomes" id="UP000008837">
    <property type="component" value="Unassembled WGS sequence"/>
</dbReference>
<dbReference type="OMA" id="FQVWLEY"/>
<dbReference type="VEuPathDB" id="FungiDB:MGL_0867"/>